<reference evidence="8" key="1">
    <citation type="submission" date="2005-10" db="EMBL/GenBank/DDBJ databases">
        <authorList>
            <person name="Loftus B.J."/>
            <person name="Nene V.M."/>
            <person name="Hannick L.I."/>
            <person name="Bidwell S."/>
            <person name="Haas B."/>
            <person name="Amedeo P."/>
            <person name="Orvis J."/>
            <person name="Wortman J.R."/>
            <person name="White O.R."/>
            <person name="Salzberg S."/>
            <person name="Shumway M."/>
            <person name="Koo H."/>
            <person name="Zhao Y."/>
            <person name="Holmes M."/>
            <person name="Miller J."/>
            <person name="Schatz M."/>
            <person name="Pop M."/>
            <person name="Pai G."/>
            <person name="Utterback T."/>
            <person name="Rogers Y.-H."/>
            <person name="Kravitz S."/>
            <person name="Fraser C.M."/>
        </authorList>
    </citation>
    <scope>NUCLEOTIDE SEQUENCE</scope>
    <source>
        <strain evidence="8">Liverpool</strain>
    </source>
</reference>
<dbReference type="GO" id="GO:0031032">
    <property type="term" value="P:actomyosin structure organization"/>
    <property type="evidence" value="ECO:0007669"/>
    <property type="project" value="TreeGrafter"/>
</dbReference>
<feature type="region of interest" description="Disordered" evidence="5">
    <location>
        <begin position="340"/>
        <end position="363"/>
    </location>
</feature>
<dbReference type="GO" id="GO:0005856">
    <property type="term" value="C:cytoskeleton"/>
    <property type="evidence" value="ECO:0007669"/>
    <property type="project" value="TreeGrafter"/>
</dbReference>
<dbReference type="InterPro" id="IPR019747">
    <property type="entry name" value="FERM_CS"/>
</dbReference>
<dbReference type="PROSITE" id="PS00660">
    <property type="entry name" value="FERM_1"/>
    <property type="match status" value="1"/>
</dbReference>
<dbReference type="InterPro" id="IPR035963">
    <property type="entry name" value="FERM_2"/>
</dbReference>
<gene>
    <name evidence="8" type="ORF">AaeL_AAEL004991</name>
</gene>
<evidence type="ECO:0000256" key="1">
    <source>
        <dbReference type="ARBA" id="ARBA00004536"/>
    </source>
</evidence>
<keyword evidence="3" id="KW-0965">Cell junction</keyword>
<dbReference type="PROSITE" id="PS50057">
    <property type="entry name" value="FERM_3"/>
    <property type="match status" value="1"/>
</dbReference>
<protein>
    <recommendedName>
        <fullName evidence="2">Moesin/ezrin/radixin homolog 1</fullName>
    </recommendedName>
</protein>
<proteinExistence type="predicted"/>
<dbReference type="PANTHER" id="PTHR23280:SF32">
    <property type="entry name" value="FI22325P1"/>
    <property type="match status" value="1"/>
</dbReference>
<keyword evidence="6" id="KW-0472">Membrane</keyword>
<dbReference type="Pfam" id="PF09380">
    <property type="entry name" value="FERM_C"/>
    <property type="match status" value="1"/>
</dbReference>
<dbReference type="InterPro" id="IPR018980">
    <property type="entry name" value="FERM_PH-like_C"/>
</dbReference>
<keyword evidence="6" id="KW-1133">Transmembrane helix</keyword>
<dbReference type="Gene3D" id="2.30.29.30">
    <property type="entry name" value="Pleckstrin-homology domain (PH domain)/Phosphotyrosine-binding domain (PTB)"/>
    <property type="match status" value="1"/>
</dbReference>
<dbReference type="Gene3D" id="3.10.20.90">
    <property type="entry name" value="Phosphatidylinositol 3-kinase Catalytic Subunit, Chain A, domain 1"/>
    <property type="match status" value="1"/>
</dbReference>
<dbReference type="SUPFAM" id="SSF47031">
    <property type="entry name" value="Second domain of FERM"/>
    <property type="match status" value="1"/>
</dbReference>
<dbReference type="InterPro" id="IPR011993">
    <property type="entry name" value="PH-like_dom_sf"/>
</dbReference>
<dbReference type="OMA" id="YCSLGEA"/>
<dbReference type="Pfam" id="PF00373">
    <property type="entry name" value="FERM_M"/>
    <property type="match status" value="1"/>
</dbReference>
<dbReference type="EMBL" id="CH477322">
    <property type="protein sequence ID" value="EAT43599.1"/>
    <property type="molecule type" value="Genomic_DNA"/>
</dbReference>
<dbReference type="GO" id="GO:0005912">
    <property type="term" value="C:adherens junction"/>
    <property type="evidence" value="ECO:0007669"/>
    <property type="project" value="UniProtKB-SubCell"/>
</dbReference>
<feature type="domain" description="FERM" evidence="7">
    <location>
        <begin position="12"/>
        <end position="297"/>
    </location>
</feature>
<evidence type="ECO:0000256" key="4">
    <source>
        <dbReference type="ARBA" id="ARBA00043944"/>
    </source>
</evidence>
<reference evidence="8" key="3">
    <citation type="submission" date="2012-09" db="EMBL/GenBank/DDBJ databases">
        <authorList>
            <consortium name="VectorBase"/>
        </authorList>
    </citation>
    <scope>NUCLEOTIDE SEQUENCE</scope>
    <source>
        <strain evidence="8">Liverpool</strain>
    </source>
</reference>
<dbReference type="FunFam" id="1.20.80.10:FF:000032">
    <property type="entry name" value="FERM domain-containing protein"/>
    <property type="match status" value="1"/>
</dbReference>
<dbReference type="InterPro" id="IPR029071">
    <property type="entry name" value="Ubiquitin-like_domsf"/>
</dbReference>
<dbReference type="SMART" id="SM00295">
    <property type="entry name" value="B41"/>
    <property type="match status" value="1"/>
</dbReference>
<dbReference type="PANTHER" id="PTHR23280">
    <property type="entry name" value="4.1 G PROTEIN"/>
    <property type="match status" value="1"/>
</dbReference>
<evidence type="ECO:0000256" key="2">
    <source>
        <dbReference type="ARBA" id="ARBA00022025"/>
    </source>
</evidence>
<dbReference type="CDD" id="cd14473">
    <property type="entry name" value="FERM_B-lobe"/>
    <property type="match status" value="1"/>
</dbReference>
<keyword evidence="6" id="KW-0812">Transmembrane</keyword>
<dbReference type="InterPro" id="IPR019748">
    <property type="entry name" value="FERM_central"/>
</dbReference>
<dbReference type="AlphaFoldDB" id="A0A1S4F9B9"/>
<dbReference type="InterPro" id="IPR018979">
    <property type="entry name" value="FERM_N"/>
</dbReference>
<evidence type="ECO:0000259" key="7">
    <source>
        <dbReference type="PROSITE" id="PS50057"/>
    </source>
</evidence>
<organism evidence="8 9">
    <name type="scientific">Aedes aegypti</name>
    <name type="common">Yellowfever mosquito</name>
    <name type="synonym">Culex aegypti</name>
    <dbReference type="NCBI Taxonomy" id="7159"/>
    <lineage>
        <taxon>Eukaryota</taxon>
        <taxon>Metazoa</taxon>
        <taxon>Ecdysozoa</taxon>
        <taxon>Arthropoda</taxon>
        <taxon>Hexapoda</taxon>
        <taxon>Insecta</taxon>
        <taxon>Pterygota</taxon>
        <taxon>Neoptera</taxon>
        <taxon>Endopterygota</taxon>
        <taxon>Diptera</taxon>
        <taxon>Nematocera</taxon>
        <taxon>Culicoidea</taxon>
        <taxon>Culicidae</taxon>
        <taxon>Culicinae</taxon>
        <taxon>Aedini</taxon>
        <taxon>Aedes</taxon>
        <taxon>Stegomyia</taxon>
    </lineage>
</organism>
<dbReference type="FunFam" id="3.10.20.90:FF:000002">
    <property type="entry name" value="Erythrocyte protein band 4.1-like 3"/>
    <property type="match status" value="1"/>
</dbReference>
<dbReference type="GO" id="GO:0009887">
    <property type="term" value="P:animal organ morphogenesis"/>
    <property type="evidence" value="ECO:0007669"/>
    <property type="project" value="UniProtKB-ARBA"/>
</dbReference>
<dbReference type="GO" id="GO:0008092">
    <property type="term" value="F:cytoskeletal protein binding"/>
    <property type="evidence" value="ECO:0007669"/>
    <property type="project" value="InterPro"/>
</dbReference>
<accession>A0A1S4F9B9</accession>
<dbReference type="InterPro" id="IPR019749">
    <property type="entry name" value="Band_41_domain"/>
</dbReference>
<dbReference type="SUPFAM" id="SSF54236">
    <property type="entry name" value="Ubiquitin-like"/>
    <property type="match status" value="1"/>
</dbReference>
<dbReference type="Proteomes" id="UP000682892">
    <property type="component" value="Unassembled WGS sequence"/>
</dbReference>
<dbReference type="Pfam" id="PF09379">
    <property type="entry name" value="FERM_N"/>
    <property type="match status" value="1"/>
</dbReference>
<name>A0A1S4F9B9_AEDAE</name>
<sequence>MFKSRSEGNVVYKCTVRLLEDLDVLECEFQPHHKGGFLLDYICEQLEITEKDYFGLRFVDTAKQRHWLDLAKTIIKQVKDVDPLVLSFRVKFYPADPCRLTGYGKVMLFQQLKRDLRHGRLYCSIGEAAALGALIVQDELGDFDPETHTGEYVSSLKIALRQTEQLEKKAMELHRKREPGQETAAVFDEFVGIARSLETYGIDPHPVKDHRGTQLYLGINFSGISTFAAGRRAQHFRWPEVHKINFEGKMFIIHLAYTDDRREVKKHTVGFKCPSGSACRYVWRCAIEQMLFFTLPTSQQAAVMSGGGFFSWGTKFKYSGRTEREILSESLNALRQQKLNNTSPSKRKAQSVPATPSSPQGDLAEIRYSSLPRSTMSEPLGGCNDHHMVSSVYCTDNPLPTLETVSEEARKTNGESNDHLSDYYFRDSFDHSSSESGFTSNVIENRLGSHLLHRQTYTSDNISSLAMHSMANNSALIQQQNASNSAKNVKKFSLIQAFVPSFFFVVVVLAVSAVYILESDSDMFSTMKNWPEMICLRYQYYQPLKEFLAKKFGAIF</sequence>
<reference evidence="8" key="2">
    <citation type="journal article" date="2007" name="Science">
        <title>Genome sequence of Aedes aegypti, a major arbovirus vector.</title>
        <authorList>
            <person name="Nene V."/>
            <person name="Wortman J.R."/>
            <person name="Lawson D."/>
            <person name="Haas B."/>
            <person name="Kodira C."/>
            <person name="Tu Z.J."/>
            <person name="Loftus B."/>
            <person name="Xi Z."/>
            <person name="Megy K."/>
            <person name="Grabherr M."/>
            <person name="Ren Q."/>
            <person name="Zdobnov E.M."/>
            <person name="Lobo N.F."/>
            <person name="Campbell K.S."/>
            <person name="Brown S.E."/>
            <person name="Bonaldo M.F."/>
            <person name="Zhu J."/>
            <person name="Sinkins S.P."/>
            <person name="Hogenkamp D.G."/>
            <person name="Amedeo P."/>
            <person name="Arensburger P."/>
            <person name="Atkinson P.W."/>
            <person name="Bidwell S."/>
            <person name="Biedler J."/>
            <person name="Birney E."/>
            <person name="Bruggner R.V."/>
            <person name="Costas J."/>
            <person name="Coy M.R."/>
            <person name="Crabtree J."/>
            <person name="Crawford M."/>
            <person name="Debruyn B."/>
            <person name="Decaprio D."/>
            <person name="Eiglmeier K."/>
            <person name="Eisenstadt E."/>
            <person name="El-Dorry H."/>
            <person name="Gelbart W.M."/>
            <person name="Gomes S.L."/>
            <person name="Hammond M."/>
            <person name="Hannick L.I."/>
            <person name="Hogan J.R."/>
            <person name="Holmes M.H."/>
            <person name="Jaffe D."/>
            <person name="Johnston J.S."/>
            <person name="Kennedy R.C."/>
            <person name="Koo H."/>
            <person name="Kravitz S."/>
            <person name="Kriventseva E.V."/>
            <person name="Kulp D."/>
            <person name="Labutti K."/>
            <person name="Lee E."/>
            <person name="Li S."/>
            <person name="Lovin D.D."/>
            <person name="Mao C."/>
            <person name="Mauceli E."/>
            <person name="Menck C.F."/>
            <person name="Miller J.R."/>
            <person name="Montgomery P."/>
            <person name="Mori A."/>
            <person name="Nascimento A.L."/>
            <person name="Naveira H.F."/>
            <person name="Nusbaum C."/>
            <person name="O'leary S."/>
            <person name="Orvis J."/>
            <person name="Pertea M."/>
            <person name="Quesneville H."/>
            <person name="Reidenbach K.R."/>
            <person name="Rogers Y.H."/>
            <person name="Roth C.W."/>
            <person name="Schneider J.R."/>
            <person name="Schatz M."/>
            <person name="Shumway M."/>
            <person name="Stanke M."/>
            <person name="Stinson E.O."/>
            <person name="Tubio J.M."/>
            <person name="Vanzee J.P."/>
            <person name="Verjovski-Almeida S."/>
            <person name="Werner D."/>
            <person name="White O."/>
            <person name="Wyder S."/>
            <person name="Zeng Q."/>
            <person name="Zhao Q."/>
            <person name="Zhao Y."/>
            <person name="Hill C.A."/>
            <person name="Raikhel A.S."/>
            <person name="Soares M.B."/>
            <person name="Knudson D.L."/>
            <person name="Lee N.H."/>
            <person name="Galagan J."/>
            <person name="Salzberg S.L."/>
            <person name="Paulsen I.T."/>
            <person name="Dimopoulos G."/>
            <person name="Collins F.H."/>
            <person name="Birren B."/>
            <person name="Fraser-Liggett C.M."/>
            <person name="Severson D.W."/>
        </authorList>
    </citation>
    <scope>NUCLEOTIDE SEQUENCE [LARGE SCALE GENOMIC DNA]</scope>
    <source>
        <strain evidence="8">Liverpool</strain>
    </source>
</reference>
<dbReference type="OrthoDB" id="6266673at2759"/>
<dbReference type="GO" id="GO:0016028">
    <property type="term" value="C:rhabdomere"/>
    <property type="evidence" value="ECO:0007669"/>
    <property type="project" value="UniProtKB-SubCell"/>
</dbReference>
<comment type="subcellular location">
    <subcellularLocation>
        <location evidence="1">Cell junction</location>
        <location evidence="1">Adherens junction</location>
    </subcellularLocation>
    <subcellularLocation>
        <location evidence="4">Cell projection</location>
        <location evidence="4">Rhabdomere</location>
    </subcellularLocation>
</comment>
<dbReference type="InterPro" id="IPR000299">
    <property type="entry name" value="FERM_domain"/>
</dbReference>
<dbReference type="GO" id="GO:0030182">
    <property type="term" value="P:neuron differentiation"/>
    <property type="evidence" value="ECO:0007669"/>
    <property type="project" value="UniProtKB-ARBA"/>
</dbReference>
<dbReference type="Gene3D" id="1.20.80.10">
    <property type="match status" value="1"/>
</dbReference>
<evidence type="ECO:0000256" key="3">
    <source>
        <dbReference type="ARBA" id="ARBA00022949"/>
    </source>
</evidence>
<dbReference type="CDD" id="cd17102">
    <property type="entry name" value="FERM_F1_FRMD3"/>
    <property type="match status" value="1"/>
</dbReference>
<dbReference type="InterPro" id="IPR014352">
    <property type="entry name" value="FERM/acyl-CoA-bd_prot_sf"/>
</dbReference>
<dbReference type="SMART" id="SM01196">
    <property type="entry name" value="FERM_C"/>
    <property type="match status" value="1"/>
</dbReference>
<dbReference type="FunFam" id="2.30.29.30:FF:000381">
    <property type="entry name" value="FERM domain-containing protein"/>
    <property type="match status" value="1"/>
</dbReference>
<dbReference type="PRINTS" id="PR00661">
    <property type="entry name" value="ERMFAMILY"/>
</dbReference>
<dbReference type="InterPro" id="IPR000798">
    <property type="entry name" value="Ez/rad/moesin-like"/>
</dbReference>
<dbReference type="GO" id="GO:0071944">
    <property type="term" value="C:cell periphery"/>
    <property type="evidence" value="ECO:0007669"/>
    <property type="project" value="UniProtKB-ARBA"/>
</dbReference>
<evidence type="ECO:0000256" key="6">
    <source>
        <dbReference type="SAM" id="Phobius"/>
    </source>
</evidence>
<feature type="transmembrane region" description="Helical" evidence="6">
    <location>
        <begin position="497"/>
        <end position="517"/>
    </location>
</feature>
<dbReference type="Pfam" id="PF08736">
    <property type="entry name" value="FA"/>
    <property type="match status" value="1"/>
</dbReference>
<dbReference type="SUPFAM" id="SSF50729">
    <property type="entry name" value="PH domain-like"/>
    <property type="match status" value="1"/>
</dbReference>
<evidence type="ECO:0000313" key="8">
    <source>
        <dbReference type="EMBL" id="EAT43599.1"/>
    </source>
</evidence>
<dbReference type="InterPro" id="IPR014847">
    <property type="entry name" value="FA"/>
</dbReference>
<evidence type="ECO:0000313" key="9">
    <source>
        <dbReference type="Proteomes" id="UP000682892"/>
    </source>
</evidence>
<dbReference type="KEGG" id="aag:5565757"/>
<dbReference type="HOGENOM" id="CLU_003623_1_7_1"/>
<dbReference type="PRINTS" id="PR00935">
    <property type="entry name" value="BAND41"/>
</dbReference>
<dbReference type="CTD" id="84978"/>
<dbReference type="SMART" id="SM01195">
    <property type="entry name" value="FA"/>
    <property type="match status" value="1"/>
</dbReference>
<evidence type="ECO:0000256" key="5">
    <source>
        <dbReference type="SAM" id="MobiDB-lite"/>
    </source>
</evidence>